<dbReference type="Pfam" id="PF12571">
    <property type="entry name" value="Phage_tail_fib"/>
    <property type="match status" value="1"/>
</dbReference>
<organism evidence="3 4">
    <name type="scientific">Yersinia intermedia</name>
    <dbReference type="NCBI Taxonomy" id="631"/>
    <lineage>
        <taxon>Bacteria</taxon>
        <taxon>Pseudomonadati</taxon>
        <taxon>Pseudomonadota</taxon>
        <taxon>Gammaproteobacteria</taxon>
        <taxon>Enterobacterales</taxon>
        <taxon>Yersiniaceae</taxon>
        <taxon>Yersinia</taxon>
    </lineage>
</organism>
<sequence>MTTKFFAVLTNLGAAKLANVTALGTQLQITHMAVGDGGGALPIPNPAQTQLIGEKRRAALNSLSIDAANSSQIIAEQVIPETDGGWWIREIGLFDKDGVLIAIANCPETYKPQLQEGSGRTQTVRMVLIVSSTEAVTLKIDPSVVLATRKYVDDKVIEVKAYADGLMTAHLAATDPHSQYAPKASPALTGKPTAPTAAKTDNSTQLATTAHVKSVAADYAPLASPALTGTPTAPTAVAGNSTQQLANTAFVQAAIAALVASSPAALDTLKELADALGNDPNFATTMTNALAGKMDKAKNGGDIQNVATFIANLGLGTAATKNVGTGAGQIPDMSAWSFVKNADSSKWTLSLPNGFLLQKCSVVTPGAAATVNAVWLIPFPIECLGVWGVDGSSGVADLSSTNAAQLPAGRIYTMGQTTTYAPVGGYGGIDIYAIGH</sequence>
<feature type="compositionally biased region" description="Low complexity" evidence="1">
    <location>
        <begin position="186"/>
        <end position="200"/>
    </location>
</feature>
<protein>
    <submittedName>
        <fullName evidence="3">Tail fiber protein</fullName>
    </submittedName>
</protein>
<proteinExistence type="predicted"/>
<feature type="domain" description="Phage tail fibre protein N-terminal" evidence="2">
    <location>
        <begin position="1"/>
        <end position="150"/>
    </location>
</feature>
<gene>
    <name evidence="3" type="ORF">ERS008476_00586</name>
</gene>
<evidence type="ECO:0000313" key="4">
    <source>
        <dbReference type="Proteomes" id="UP000043316"/>
    </source>
</evidence>
<reference evidence="4" key="1">
    <citation type="submission" date="2015-03" db="EMBL/GenBank/DDBJ databases">
        <authorList>
            <consortium name="Pathogen Informatics"/>
        </authorList>
    </citation>
    <scope>NUCLEOTIDE SEQUENCE [LARGE SCALE GENOMIC DNA]</scope>
    <source>
        <strain evidence="4">R148</strain>
    </source>
</reference>
<name>A0A0H5M9D5_YERIN</name>
<feature type="region of interest" description="Disordered" evidence="1">
    <location>
        <begin position="179"/>
        <end position="204"/>
    </location>
</feature>
<dbReference type="Proteomes" id="UP000043316">
    <property type="component" value="Unassembled WGS sequence"/>
</dbReference>
<evidence type="ECO:0000256" key="1">
    <source>
        <dbReference type="SAM" id="MobiDB-lite"/>
    </source>
</evidence>
<dbReference type="EMBL" id="CWJI01000001">
    <property type="protein sequence ID" value="CRY53686.1"/>
    <property type="molecule type" value="Genomic_DNA"/>
</dbReference>
<accession>A0A0H5M9D5</accession>
<dbReference type="RefSeq" id="WP_072102414.1">
    <property type="nucleotide sequence ID" value="NZ_CWJI01000001.1"/>
</dbReference>
<dbReference type="InterPro" id="IPR022225">
    <property type="entry name" value="Phage_tail_fibre_N"/>
</dbReference>
<dbReference type="PANTHER" id="PTHR35191">
    <property type="entry name" value="PROPHAGE SIDE TAIL FIBER PROTEIN HOMOLOG STFQ-RELATED"/>
    <property type="match status" value="1"/>
</dbReference>
<dbReference type="AlphaFoldDB" id="A0A0H5M9D5"/>
<dbReference type="InterPro" id="IPR051934">
    <property type="entry name" value="Phage_Tail_Fiber_Structural"/>
</dbReference>
<evidence type="ECO:0000313" key="3">
    <source>
        <dbReference type="EMBL" id="CRY53686.1"/>
    </source>
</evidence>
<dbReference type="PANTHER" id="PTHR35191:SF1">
    <property type="entry name" value="PROPHAGE SIDE TAIL FIBER PROTEIN HOMOLOG STFQ-RELATED"/>
    <property type="match status" value="1"/>
</dbReference>
<evidence type="ECO:0000259" key="2">
    <source>
        <dbReference type="Pfam" id="PF12571"/>
    </source>
</evidence>